<evidence type="ECO:0000313" key="3">
    <source>
        <dbReference type="Proteomes" id="UP000001072"/>
    </source>
</evidence>
<evidence type="ECO:0000313" key="2">
    <source>
        <dbReference type="EMBL" id="EGG08518.1"/>
    </source>
</evidence>
<dbReference type="HOGENOM" id="CLU_086121_0_0_1"/>
<sequence length="219" mass="23978">MLATSFPIAIAALVAIVANPTVKATEHTLCFNYFMQKDGCVFSTADPRTRCDIHGHPPKKGVCELKPPAGQTHQRREEHTLDRRYDTPEGAQSFFVAGGNGICGFYDTNNPGACLWTGAEDAAGNPLGGWLNDTKTSNCGKFLYIMREKRPETVIYVPVVDGCDFGVKTPDNGCFHIGVTRATFFALQPTEEEKNQGYLTGLTWDFDNLSGQHTRNGPV</sequence>
<dbReference type="EMBL" id="GL883100">
    <property type="protein sequence ID" value="EGG08518.1"/>
    <property type="molecule type" value="Genomic_DNA"/>
</dbReference>
<keyword evidence="3" id="KW-1185">Reference proteome</keyword>
<dbReference type="AlphaFoldDB" id="F4RGJ3"/>
<dbReference type="GeneID" id="18928813"/>
<reference evidence="3" key="1">
    <citation type="journal article" date="2011" name="Proc. Natl. Acad. Sci. U.S.A.">
        <title>Obligate biotrophy features unraveled by the genomic analysis of rust fungi.</title>
        <authorList>
            <person name="Duplessis S."/>
            <person name="Cuomo C.A."/>
            <person name="Lin Y.-C."/>
            <person name="Aerts A."/>
            <person name="Tisserant E."/>
            <person name="Veneault-Fourrey C."/>
            <person name="Joly D.L."/>
            <person name="Hacquard S."/>
            <person name="Amselem J."/>
            <person name="Cantarel B.L."/>
            <person name="Chiu R."/>
            <person name="Coutinho P.M."/>
            <person name="Feau N."/>
            <person name="Field M."/>
            <person name="Frey P."/>
            <person name="Gelhaye E."/>
            <person name="Goldberg J."/>
            <person name="Grabherr M.G."/>
            <person name="Kodira C.D."/>
            <person name="Kohler A."/>
            <person name="Kuees U."/>
            <person name="Lindquist E.A."/>
            <person name="Lucas S.M."/>
            <person name="Mago R."/>
            <person name="Mauceli E."/>
            <person name="Morin E."/>
            <person name="Murat C."/>
            <person name="Pangilinan J.L."/>
            <person name="Park R."/>
            <person name="Pearson M."/>
            <person name="Quesneville H."/>
            <person name="Rouhier N."/>
            <person name="Sakthikumar S."/>
            <person name="Salamov A.A."/>
            <person name="Schmutz J."/>
            <person name="Selles B."/>
            <person name="Shapiro H."/>
            <person name="Tanguay P."/>
            <person name="Tuskan G.A."/>
            <person name="Henrissat B."/>
            <person name="Van de Peer Y."/>
            <person name="Rouze P."/>
            <person name="Ellis J.G."/>
            <person name="Dodds P.N."/>
            <person name="Schein J.E."/>
            <person name="Zhong S."/>
            <person name="Hamelin R.C."/>
            <person name="Grigoriev I.V."/>
            <person name="Szabo L.J."/>
            <person name="Martin F."/>
        </authorList>
    </citation>
    <scope>NUCLEOTIDE SEQUENCE [LARGE SCALE GENOMIC DNA]</scope>
    <source>
        <strain evidence="3">98AG31 / pathotype 3-4-7</strain>
    </source>
</reference>
<proteinExistence type="predicted"/>
<evidence type="ECO:0000256" key="1">
    <source>
        <dbReference type="SAM" id="SignalP"/>
    </source>
</evidence>
<name>F4RGJ3_MELLP</name>
<accession>F4RGJ3</accession>
<keyword evidence="1" id="KW-0732">Signal</keyword>
<dbReference type="VEuPathDB" id="FungiDB:MELLADRAFT_52166"/>
<dbReference type="InParanoid" id="F4RGJ3"/>
<dbReference type="KEGG" id="mlr:MELLADRAFT_52166"/>
<organism evidence="3">
    <name type="scientific">Melampsora larici-populina (strain 98AG31 / pathotype 3-4-7)</name>
    <name type="common">Poplar leaf rust fungus</name>
    <dbReference type="NCBI Taxonomy" id="747676"/>
    <lineage>
        <taxon>Eukaryota</taxon>
        <taxon>Fungi</taxon>
        <taxon>Dikarya</taxon>
        <taxon>Basidiomycota</taxon>
        <taxon>Pucciniomycotina</taxon>
        <taxon>Pucciniomycetes</taxon>
        <taxon>Pucciniales</taxon>
        <taxon>Melampsoraceae</taxon>
        <taxon>Melampsora</taxon>
    </lineage>
</organism>
<dbReference type="RefSeq" id="XP_007408104.1">
    <property type="nucleotide sequence ID" value="XM_007408042.1"/>
</dbReference>
<feature type="signal peptide" evidence="1">
    <location>
        <begin position="1"/>
        <end position="24"/>
    </location>
</feature>
<dbReference type="Proteomes" id="UP000001072">
    <property type="component" value="Unassembled WGS sequence"/>
</dbReference>
<protein>
    <submittedName>
        <fullName evidence="2">Secreted protein</fullName>
    </submittedName>
</protein>
<feature type="chain" id="PRO_5003315095" evidence="1">
    <location>
        <begin position="25"/>
        <end position="219"/>
    </location>
</feature>
<gene>
    <name evidence="2" type="ORF">MELLADRAFT_52166</name>
</gene>
<dbReference type="OrthoDB" id="2499360at2759"/>